<organism evidence="1 2">
    <name type="scientific">Sinomonas cyclohexanicum</name>
    <name type="common">Corynebacterium cyclohexanicum</name>
    <dbReference type="NCBI Taxonomy" id="322009"/>
    <lineage>
        <taxon>Bacteria</taxon>
        <taxon>Bacillati</taxon>
        <taxon>Actinomycetota</taxon>
        <taxon>Actinomycetes</taxon>
        <taxon>Micrococcales</taxon>
        <taxon>Micrococcaceae</taxon>
        <taxon>Sinomonas</taxon>
    </lineage>
</organism>
<gene>
    <name evidence="1" type="ORF">SCMU_03600</name>
</gene>
<dbReference type="RefSeq" id="WP_229231257.1">
    <property type="nucleotide sequence ID" value="NZ_AP024525.1"/>
</dbReference>
<name>A0ABM7PQR2_SINCY</name>
<evidence type="ECO:0000313" key="1">
    <source>
        <dbReference type="EMBL" id="BCT74518.1"/>
    </source>
</evidence>
<accession>A0ABM7PQR2</accession>
<sequence>MFGLGRRKDAGLESLATVIQGTVDREGHLRGTVRGRAVEAWFERLDPTPLTGITSFNPVYANVLRLRLEGRGSTPWYVRSEARLGIGGGHVYEFVREAAPAALRRFSPFPDLMPVQDRAVEARLQDAGLMEAIARVSPPSRLWLPRVRFTPDPRAAMMERMRGVPIPAGVSGTPSATAKVGLEIDLERDDGGGPTPERFAEILEGLIAVAELNEAVSPGS</sequence>
<dbReference type="Proteomes" id="UP001319861">
    <property type="component" value="Chromosome"/>
</dbReference>
<dbReference type="EMBL" id="AP024525">
    <property type="protein sequence ID" value="BCT74518.1"/>
    <property type="molecule type" value="Genomic_DNA"/>
</dbReference>
<proteinExistence type="predicted"/>
<reference evidence="1 2" key="1">
    <citation type="journal article" date="2021" name="J. Biosci. Bioeng.">
        <title>Identification and characterization of a chc gene cluster responsible for the aromatization pathway of cyclohexanecarboxylate degradation in Sinomonas cyclohexanicum ATCC 51369.</title>
        <authorList>
            <person name="Yamamoto T."/>
            <person name="Hasegawa Y."/>
            <person name="Lau P.C.K."/>
            <person name="Iwaki H."/>
        </authorList>
    </citation>
    <scope>NUCLEOTIDE SEQUENCE [LARGE SCALE GENOMIC DNA]</scope>
    <source>
        <strain evidence="1 2">ATCC 51369</strain>
    </source>
</reference>
<keyword evidence="2" id="KW-1185">Reference proteome</keyword>
<evidence type="ECO:0000313" key="2">
    <source>
        <dbReference type="Proteomes" id="UP001319861"/>
    </source>
</evidence>
<protein>
    <submittedName>
        <fullName evidence="1">Uncharacterized protein</fullName>
    </submittedName>
</protein>